<gene>
    <name evidence="2" type="ORF">E7V67_016965</name>
</gene>
<accession>A0ABZ1UF93</accession>
<dbReference type="InterPro" id="IPR058087">
    <property type="entry name" value="XAC2610_dom"/>
</dbReference>
<keyword evidence="1" id="KW-0732">Signal</keyword>
<keyword evidence="3" id="KW-1185">Reference proteome</keyword>
<organism evidence="2 3">
    <name type="scientific">[Empedobacter] haloabium</name>
    <dbReference type="NCBI Taxonomy" id="592317"/>
    <lineage>
        <taxon>Bacteria</taxon>
        <taxon>Pseudomonadati</taxon>
        <taxon>Pseudomonadota</taxon>
        <taxon>Betaproteobacteria</taxon>
        <taxon>Burkholderiales</taxon>
        <taxon>Oxalobacteraceae</taxon>
        <taxon>Telluria group</taxon>
        <taxon>Telluria group incertae sedis</taxon>
    </lineage>
</organism>
<name>A0ABZ1UF93_9BURK</name>
<dbReference type="Proteomes" id="UP000321323">
    <property type="component" value="Chromosome"/>
</dbReference>
<evidence type="ECO:0000313" key="3">
    <source>
        <dbReference type="Proteomes" id="UP000321323"/>
    </source>
</evidence>
<evidence type="ECO:0000313" key="2">
    <source>
        <dbReference type="EMBL" id="WUR11402.1"/>
    </source>
</evidence>
<evidence type="ECO:0008006" key="4">
    <source>
        <dbReference type="Google" id="ProtNLM"/>
    </source>
</evidence>
<dbReference type="EMBL" id="CP136508">
    <property type="protein sequence ID" value="WUR11402.1"/>
    <property type="molecule type" value="Genomic_DNA"/>
</dbReference>
<proteinExistence type="predicted"/>
<feature type="chain" id="PRO_5045702725" description="VCBS repeat-containing protein" evidence="1">
    <location>
        <begin position="19"/>
        <end position="213"/>
    </location>
</feature>
<feature type="signal peptide" evidence="1">
    <location>
        <begin position="1"/>
        <end position="18"/>
    </location>
</feature>
<protein>
    <recommendedName>
        <fullName evidence="4">VCBS repeat-containing protein</fullName>
    </recommendedName>
</protein>
<reference evidence="2 3" key="1">
    <citation type="journal article" date="2019" name="Int. J. Syst. Evol. Microbiol.">
        <title>The Draft Whole-Genome Sequence of the Antibiotic Producer Empedobacter haloabium ATCC 31962 Provides Indications for Its Taxonomic Reclassification.</title>
        <authorList>
            <person name="Miess H."/>
            <person name="Arlt P."/>
            <person name="Apel A.K."/>
            <person name="Weber T."/>
            <person name="Nieselt K."/>
            <person name="Hanssen F."/>
            <person name="Czemmel S."/>
            <person name="Nahnsen S."/>
            <person name="Gross H."/>
        </authorList>
    </citation>
    <scope>NUCLEOTIDE SEQUENCE [LARGE SCALE GENOMIC DNA]</scope>
    <source>
        <strain evidence="2 3">ATCC 31962</strain>
    </source>
</reference>
<sequence>MKTLIPVGALLACLGAGAAARAEEAPPQPAWVEQRVLTADFAFAAYATLEDEELSTIHGIRIVDRKTGATVQEIQVNDALPTRRALAELVQVVDANFDGRPDIALPYNDGGAGPNFVNQYYLFDPRRGQFALDALLSELSQPSVDPDGTITSAARGGCCQHSGAKYRYIKGKLTLVEELNESLSADGKWIETSTRRLVNGKWQRRFKRVPLRE</sequence>
<dbReference type="NCBIfam" id="NF047539">
    <property type="entry name" value="XAC2610_fam"/>
    <property type="match status" value="1"/>
</dbReference>
<evidence type="ECO:0000256" key="1">
    <source>
        <dbReference type="SAM" id="SignalP"/>
    </source>
</evidence>